<dbReference type="SUPFAM" id="SSF81665">
    <property type="entry name" value="Calcium ATPase, transmembrane domain M"/>
    <property type="match status" value="1"/>
</dbReference>
<dbReference type="GO" id="GO:0005886">
    <property type="term" value="C:plasma membrane"/>
    <property type="evidence" value="ECO:0007669"/>
    <property type="project" value="UniProtKB-SubCell"/>
</dbReference>
<dbReference type="InterPro" id="IPR008250">
    <property type="entry name" value="ATPase_P-typ_transduc_dom_A_sf"/>
</dbReference>
<evidence type="ECO:0000256" key="9">
    <source>
        <dbReference type="ARBA" id="ARBA00022840"/>
    </source>
</evidence>
<feature type="transmembrane region" description="Helical" evidence="15">
    <location>
        <begin position="770"/>
        <end position="787"/>
    </location>
</feature>
<dbReference type="AlphaFoldDB" id="A0A1J5RGL5"/>
<dbReference type="NCBIfam" id="TIGR01525">
    <property type="entry name" value="ATPase-IB_hvy"/>
    <property type="match status" value="1"/>
</dbReference>
<organism evidence="17">
    <name type="scientific">mine drainage metagenome</name>
    <dbReference type="NCBI Taxonomy" id="410659"/>
    <lineage>
        <taxon>unclassified sequences</taxon>
        <taxon>metagenomes</taxon>
        <taxon>ecological metagenomes</taxon>
    </lineage>
</organism>
<dbReference type="InterPro" id="IPR036163">
    <property type="entry name" value="HMA_dom_sf"/>
</dbReference>
<evidence type="ECO:0000256" key="10">
    <source>
        <dbReference type="ARBA" id="ARBA00022842"/>
    </source>
</evidence>
<dbReference type="SFLD" id="SFLDS00003">
    <property type="entry name" value="Haloacid_Dehalogenase"/>
    <property type="match status" value="1"/>
</dbReference>
<dbReference type="InterPro" id="IPR006121">
    <property type="entry name" value="HMA_dom"/>
</dbReference>
<evidence type="ECO:0000256" key="14">
    <source>
        <dbReference type="ARBA" id="ARBA00023136"/>
    </source>
</evidence>
<evidence type="ECO:0000256" key="2">
    <source>
        <dbReference type="ARBA" id="ARBA00006024"/>
    </source>
</evidence>
<evidence type="ECO:0000256" key="7">
    <source>
        <dbReference type="ARBA" id="ARBA00022723"/>
    </source>
</evidence>
<evidence type="ECO:0000256" key="5">
    <source>
        <dbReference type="ARBA" id="ARBA00022553"/>
    </source>
</evidence>
<dbReference type="GO" id="GO:0005524">
    <property type="term" value="F:ATP binding"/>
    <property type="evidence" value="ECO:0007669"/>
    <property type="project" value="UniProtKB-KW"/>
</dbReference>
<keyword evidence="5" id="KW-0597">Phosphoprotein</keyword>
<dbReference type="Pfam" id="PF00403">
    <property type="entry name" value="HMA"/>
    <property type="match status" value="1"/>
</dbReference>
<dbReference type="InterPro" id="IPR001757">
    <property type="entry name" value="P_typ_ATPase"/>
</dbReference>
<dbReference type="Pfam" id="PF12156">
    <property type="entry name" value="ATPase-cat_bd"/>
    <property type="match status" value="1"/>
</dbReference>
<dbReference type="GO" id="GO:0055070">
    <property type="term" value="P:copper ion homeostasis"/>
    <property type="evidence" value="ECO:0007669"/>
    <property type="project" value="TreeGrafter"/>
</dbReference>
<accession>A0A1J5RGL5</accession>
<keyword evidence="13" id="KW-0406">Ion transport</keyword>
<dbReference type="PRINTS" id="PR00120">
    <property type="entry name" value="HATPASE"/>
</dbReference>
<proteinExistence type="inferred from homology"/>
<dbReference type="GO" id="GO:0043682">
    <property type="term" value="F:P-type divalent copper transporter activity"/>
    <property type="evidence" value="ECO:0007669"/>
    <property type="project" value="TreeGrafter"/>
</dbReference>
<dbReference type="CDD" id="cd00371">
    <property type="entry name" value="HMA"/>
    <property type="match status" value="1"/>
</dbReference>
<dbReference type="FunFam" id="2.70.150.10:FF:000002">
    <property type="entry name" value="Copper-transporting ATPase 1, putative"/>
    <property type="match status" value="1"/>
</dbReference>
<dbReference type="NCBIfam" id="TIGR01511">
    <property type="entry name" value="ATPase-IB1_Cu"/>
    <property type="match status" value="1"/>
</dbReference>
<evidence type="ECO:0000256" key="11">
    <source>
        <dbReference type="ARBA" id="ARBA00022967"/>
    </source>
</evidence>
<comment type="subcellular location">
    <subcellularLocation>
        <location evidence="1">Cell membrane</location>
        <topology evidence="1">Multi-pass membrane protein</topology>
    </subcellularLocation>
</comment>
<dbReference type="PANTHER" id="PTHR43520">
    <property type="entry name" value="ATP7, ISOFORM B"/>
    <property type="match status" value="1"/>
</dbReference>
<evidence type="ECO:0000256" key="15">
    <source>
        <dbReference type="SAM" id="Phobius"/>
    </source>
</evidence>
<dbReference type="InterPro" id="IPR023299">
    <property type="entry name" value="ATPase_P-typ_cyto_dom_N"/>
</dbReference>
<dbReference type="PRINTS" id="PR00119">
    <property type="entry name" value="CATATPASE"/>
</dbReference>
<feature type="transmembrane region" description="Helical" evidence="15">
    <location>
        <begin position="213"/>
        <end position="234"/>
    </location>
</feature>
<dbReference type="InterPro" id="IPR059000">
    <property type="entry name" value="ATPase_P-type_domA"/>
</dbReference>
<protein>
    <submittedName>
        <fullName evidence="17">Putative copper-transporting ATPase PacS</fullName>
        <ecNumber evidence="17">3.6.3.54</ecNumber>
    </submittedName>
</protein>
<evidence type="ECO:0000256" key="12">
    <source>
        <dbReference type="ARBA" id="ARBA00022989"/>
    </source>
</evidence>
<dbReference type="EMBL" id="MLJW01000171">
    <property type="protein sequence ID" value="OIQ95238.1"/>
    <property type="molecule type" value="Genomic_DNA"/>
</dbReference>
<evidence type="ECO:0000256" key="3">
    <source>
        <dbReference type="ARBA" id="ARBA00022448"/>
    </source>
</evidence>
<dbReference type="SUPFAM" id="SSF55008">
    <property type="entry name" value="HMA, heavy metal-associated domain"/>
    <property type="match status" value="1"/>
</dbReference>
<keyword evidence="6 15" id="KW-0812">Transmembrane</keyword>
<dbReference type="Pfam" id="PF00702">
    <property type="entry name" value="Hydrolase"/>
    <property type="match status" value="1"/>
</dbReference>
<dbReference type="SUPFAM" id="SSF81653">
    <property type="entry name" value="Calcium ATPase, transduction domain A"/>
    <property type="match status" value="1"/>
</dbReference>
<evidence type="ECO:0000259" key="16">
    <source>
        <dbReference type="PROSITE" id="PS50846"/>
    </source>
</evidence>
<feature type="transmembrane region" description="Helical" evidence="15">
    <location>
        <begin position="428"/>
        <end position="448"/>
    </location>
</feature>
<keyword evidence="17" id="KW-0378">Hydrolase</keyword>
<evidence type="ECO:0000256" key="4">
    <source>
        <dbReference type="ARBA" id="ARBA00022475"/>
    </source>
</evidence>
<dbReference type="EC" id="3.6.3.54" evidence="17"/>
<dbReference type="PROSITE" id="PS00154">
    <property type="entry name" value="ATPASE_E1_E2"/>
    <property type="match status" value="1"/>
</dbReference>
<evidence type="ECO:0000256" key="8">
    <source>
        <dbReference type="ARBA" id="ARBA00022741"/>
    </source>
</evidence>
<dbReference type="PANTHER" id="PTHR43520:SF5">
    <property type="entry name" value="CATION-TRANSPORTING P-TYPE ATPASE-RELATED"/>
    <property type="match status" value="1"/>
</dbReference>
<dbReference type="Pfam" id="PF00122">
    <property type="entry name" value="E1-E2_ATPase"/>
    <property type="match status" value="1"/>
</dbReference>
<dbReference type="PROSITE" id="PS50846">
    <property type="entry name" value="HMA_2"/>
    <property type="match status" value="1"/>
</dbReference>
<dbReference type="GO" id="GO:0005507">
    <property type="term" value="F:copper ion binding"/>
    <property type="evidence" value="ECO:0007669"/>
    <property type="project" value="TreeGrafter"/>
</dbReference>
<keyword evidence="12 15" id="KW-1133">Transmembrane helix</keyword>
<keyword evidence="8" id="KW-0547">Nucleotide-binding</keyword>
<dbReference type="InterPro" id="IPR017969">
    <property type="entry name" value="Heavy-metal-associated_CS"/>
</dbReference>
<evidence type="ECO:0000256" key="13">
    <source>
        <dbReference type="ARBA" id="ARBA00023065"/>
    </source>
</evidence>
<dbReference type="GO" id="GO:0016887">
    <property type="term" value="F:ATP hydrolysis activity"/>
    <property type="evidence" value="ECO:0007669"/>
    <property type="project" value="InterPro"/>
</dbReference>
<dbReference type="InterPro" id="IPR036412">
    <property type="entry name" value="HAD-like_sf"/>
</dbReference>
<feature type="transmembrane region" description="Helical" evidence="15">
    <location>
        <begin position="793"/>
        <end position="811"/>
    </location>
</feature>
<keyword evidence="10" id="KW-0460">Magnesium</keyword>
<dbReference type="InterPro" id="IPR027256">
    <property type="entry name" value="P-typ_ATPase_IB"/>
</dbReference>
<keyword evidence="9" id="KW-0067">ATP-binding</keyword>
<dbReference type="PROSITE" id="PS01047">
    <property type="entry name" value="HMA_1"/>
    <property type="match status" value="1"/>
</dbReference>
<dbReference type="Gene3D" id="3.40.50.1000">
    <property type="entry name" value="HAD superfamily/HAD-like"/>
    <property type="match status" value="1"/>
</dbReference>
<dbReference type="Gene3D" id="3.40.1110.10">
    <property type="entry name" value="Calcium-transporting ATPase, cytoplasmic domain N"/>
    <property type="match status" value="1"/>
</dbReference>
<dbReference type="InterPro" id="IPR018303">
    <property type="entry name" value="ATPase_P-typ_P_site"/>
</dbReference>
<dbReference type="InterPro" id="IPR021993">
    <property type="entry name" value="ATPase-cat-bd"/>
</dbReference>
<dbReference type="Gene3D" id="3.30.70.100">
    <property type="match status" value="1"/>
</dbReference>
<dbReference type="CDD" id="cd02094">
    <property type="entry name" value="P-type_ATPase_Cu-like"/>
    <property type="match status" value="1"/>
</dbReference>
<dbReference type="InterPro" id="IPR023214">
    <property type="entry name" value="HAD_sf"/>
</dbReference>
<feature type="domain" description="HMA" evidence="16">
    <location>
        <begin position="96"/>
        <end position="162"/>
    </location>
</feature>
<name>A0A1J5RGL5_9ZZZZ</name>
<gene>
    <name evidence="17" type="primary">pacS_4</name>
    <name evidence="17" type="ORF">GALL_228260</name>
</gene>
<keyword evidence="7" id="KW-0479">Metal-binding</keyword>
<keyword evidence="3" id="KW-0813">Transport</keyword>
<comment type="caution">
    <text evidence="17">The sequence shown here is derived from an EMBL/GenBank/DDBJ whole genome shotgun (WGS) entry which is preliminary data.</text>
</comment>
<sequence length="820" mass="89098">MTLRSHSDAGGCFHCGLPIPPEADFHARLDDAERDFCCFGCQSVCSAIYEAGLQGYYQRTPEGVLLAPPPELPKDIEIYDFDEVQQEFTTSSGDIRDIHLLVEGIHCAACVWLIERGLQRAPGVQSADVNLAAKRLHLRWDNSRSKLSDLIRALAKIGYAAVPYDPESAEGVIQKSNRAMLYRLFFAGFAMMNMLWISIALYSGADHDEFRQFFHWVGLALATPTLLYSGYPFYRGALGGLRGGHLTMDMPIAIGLSVTYAYSLYVTVTHSTIGEVYFDTVTNLIFVILIGRYLEGMFRHQAVSATKRLMELQPRVAIVMRDGEEQMTPIRGVKLGDHVLIKPGYKVPVDGVVLEGHSSVDEAMLSGESVPVSKSAGAQVFAGTANTNGALLVEVRAQLQDTTLSRIIRLVEEAQSSKAPIQRLADAIVPWFVLVTLICATVTFFIWSSHDFEIALMAATSVLIITCPCALGMATPMSIAVASGLGAKHGILVKNGLVLETLSKVTHIVFDKTGTLTEGKMSVAQVHVAAGRNEQELLRYAAAVERYSEHSVAKAIVEETEFRQLSFRDLGADGFQATAGLGAEARVAGQAVLLGSAEWLIRHGIELDAVLQTRAHELETQAMSCVYMAREGKHVAIIALADKLRSDARQLIDELRAAGITLTLLSGDRRPVAEAVARQLGGMEVIAEVLPQDKDQVIRRLQQGGAVVAMVGDGINDAPALIRADVGIALGSGTDVSVESADIVLMYNELDKVRQATQLSRRTLLTIKQNIGLSFVYNAIMVPLAMMARVNPLVAAISMPISSLIVIGNAARIRTLFNRH</sequence>
<dbReference type="SFLD" id="SFLDG00002">
    <property type="entry name" value="C1.7:_P-type_atpase_like"/>
    <property type="match status" value="1"/>
</dbReference>
<dbReference type="SFLD" id="SFLDF00027">
    <property type="entry name" value="p-type_atpase"/>
    <property type="match status" value="1"/>
</dbReference>
<comment type="similarity">
    <text evidence="2">Belongs to the cation transport ATPase (P-type) (TC 3.A.3) family. Type IB subfamily.</text>
</comment>
<feature type="transmembrane region" description="Helical" evidence="15">
    <location>
        <begin position="181"/>
        <end position="201"/>
    </location>
</feature>
<reference evidence="17" key="1">
    <citation type="submission" date="2016-10" db="EMBL/GenBank/DDBJ databases">
        <title>Sequence of Gallionella enrichment culture.</title>
        <authorList>
            <person name="Poehlein A."/>
            <person name="Muehling M."/>
            <person name="Daniel R."/>
        </authorList>
    </citation>
    <scope>NUCLEOTIDE SEQUENCE</scope>
</reference>
<keyword evidence="11" id="KW-1278">Translocase</keyword>
<dbReference type="NCBIfam" id="TIGR01494">
    <property type="entry name" value="ATPase_P-type"/>
    <property type="match status" value="1"/>
</dbReference>
<dbReference type="InterPro" id="IPR023298">
    <property type="entry name" value="ATPase_P-typ_TM_dom_sf"/>
</dbReference>
<feature type="transmembrane region" description="Helical" evidence="15">
    <location>
        <begin position="454"/>
        <end position="474"/>
    </location>
</feature>
<evidence type="ECO:0000256" key="6">
    <source>
        <dbReference type="ARBA" id="ARBA00022692"/>
    </source>
</evidence>
<dbReference type="SUPFAM" id="SSF56784">
    <property type="entry name" value="HAD-like"/>
    <property type="match status" value="1"/>
</dbReference>
<dbReference type="InterPro" id="IPR044492">
    <property type="entry name" value="P_typ_ATPase_HD_dom"/>
</dbReference>
<evidence type="ECO:0000313" key="17">
    <source>
        <dbReference type="EMBL" id="OIQ95238.1"/>
    </source>
</evidence>
<feature type="transmembrane region" description="Helical" evidence="15">
    <location>
        <begin position="246"/>
        <end position="264"/>
    </location>
</feature>
<keyword evidence="4" id="KW-1003">Cell membrane</keyword>
<evidence type="ECO:0000256" key="1">
    <source>
        <dbReference type="ARBA" id="ARBA00004651"/>
    </source>
</evidence>
<keyword evidence="14 15" id="KW-0472">Membrane</keyword>
<feature type="transmembrane region" description="Helical" evidence="15">
    <location>
        <begin position="276"/>
        <end position="294"/>
    </location>
</feature>
<dbReference type="Gene3D" id="2.70.150.10">
    <property type="entry name" value="Calcium-transporting ATPase, cytoplasmic transduction domain A"/>
    <property type="match status" value="1"/>
</dbReference>